<keyword evidence="7 10" id="KW-0408">Iron</keyword>
<accession>A0A2K0W161</accession>
<evidence type="ECO:0000256" key="11">
    <source>
        <dbReference type="SAM" id="Phobius"/>
    </source>
</evidence>
<comment type="cofactor">
    <cofactor evidence="1 10">
        <name>heme</name>
        <dbReference type="ChEBI" id="CHEBI:30413"/>
    </cofactor>
</comment>
<dbReference type="GO" id="GO:0020037">
    <property type="term" value="F:heme binding"/>
    <property type="evidence" value="ECO:0007669"/>
    <property type="project" value="InterPro"/>
</dbReference>
<keyword evidence="4 10" id="KW-0349">Heme</keyword>
<evidence type="ECO:0000256" key="4">
    <source>
        <dbReference type="ARBA" id="ARBA00022617"/>
    </source>
</evidence>
<evidence type="ECO:0000256" key="5">
    <source>
        <dbReference type="ARBA" id="ARBA00022723"/>
    </source>
</evidence>
<evidence type="ECO:0008006" key="14">
    <source>
        <dbReference type="Google" id="ProtNLM"/>
    </source>
</evidence>
<evidence type="ECO:0000313" key="13">
    <source>
        <dbReference type="Proteomes" id="UP000236664"/>
    </source>
</evidence>
<feature type="transmembrane region" description="Helical" evidence="11">
    <location>
        <begin position="12"/>
        <end position="33"/>
    </location>
</feature>
<evidence type="ECO:0000256" key="3">
    <source>
        <dbReference type="ARBA" id="ARBA00010617"/>
    </source>
</evidence>
<proteinExistence type="inferred from homology"/>
<dbReference type="EMBL" id="MTQA01000163">
    <property type="protein sequence ID" value="PNP76019.1"/>
    <property type="molecule type" value="Genomic_DNA"/>
</dbReference>
<keyword evidence="11" id="KW-1133">Transmembrane helix</keyword>
<comment type="pathway">
    <text evidence="9">Plant hormone biosynthesis; gibberellin biosynthesis.</text>
</comment>
<keyword evidence="11" id="KW-0472">Membrane</keyword>
<reference evidence="12 13" key="1">
    <citation type="submission" date="2017-06" db="EMBL/GenBank/DDBJ databases">
        <title>Genome of Fusarium nygamai isolate CS10214.</title>
        <authorList>
            <person name="Gardiner D.M."/>
            <person name="Obanor F."/>
            <person name="Kazan K."/>
        </authorList>
    </citation>
    <scope>NUCLEOTIDE SEQUENCE [LARGE SCALE GENOMIC DNA]</scope>
    <source>
        <strain evidence="12 13">CS10214</strain>
    </source>
</reference>
<evidence type="ECO:0000256" key="6">
    <source>
        <dbReference type="ARBA" id="ARBA00023002"/>
    </source>
</evidence>
<dbReference type="Proteomes" id="UP000236664">
    <property type="component" value="Unassembled WGS sequence"/>
</dbReference>
<dbReference type="Gene3D" id="1.10.630.10">
    <property type="entry name" value="Cytochrome P450"/>
    <property type="match status" value="1"/>
</dbReference>
<evidence type="ECO:0000256" key="2">
    <source>
        <dbReference type="ARBA" id="ARBA00004972"/>
    </source>
</evidence>
<evidence type="ECO:0000256" key="8">
    <source>
        <dbReference type="ARBA" id="ARBA00023033"/>
    </source>
</evidence>
<dbReference type="InterPro" id="IPR002403">
    <property type="entry name" value="Cyt_P450_E_grp-IV"/>
</dbReference>
<dbReference type="SUPFAM" id="SSF48264">
    <property type="entry name" value="Cytochrome P450"/>
    <property type="match status" value="1"/>
</dbReference>
<comment type="similarity">
    <text evidence="3">Belongs to the cytochrome P450 family.</text>
</comment>
<dbReference type="AlphaFoldDB" id="A0A2K0W161"/>
<comment type="pathway">
    <text evidence="2">Hormone biosynthesis.</text>
</comment>
<dbReference type="GO" id="GO:0016705">
    <property type="term" value="F:oxidoreductase activity, acting on paired donors, with incorporation or reduction of molecular oxygen"/>
    <property type="evidence" value="ECO:0007669"/>
    <property type="project" value="InterPro"/>
</dbReference>
<keyword evidence="11" id="KW-0812">Transmembrane</keyword>
<keyword evidence="5 10" id="KW-0479">Metal-binding</keyword>
<protein>
    <recommendedName>
        <fullName evidence="14">Cytochrome P450 monooxygenase</fullName>
    </recommendedName>
</protein>
<name>A0A2K0W161_GIBNY</name>
<keyword evidence="8" id="KW-0503">Monooxygenase</keyword>
<dbReference type="InterPro" id="IPR001128">
    <property type="entry name" value="Cyt_P450"/>
</dbReference>
<dbReference type="GO" id="GO:0005506">
    <property type="term" value="F:iron ion binding"/>
    <property type="evidence" value="ECO:0007669"/>
    <property type="project" value="InterPro"/>
</dbReference>
<feature type="binding site" description="axial binding residue" evidence="10">
    <location>
        <position position="445"/>
    </location>
    <ligand>
        <name>heme</name>
        <dbReference type="ChEBI" id="CHEBI:30413"/>
    </ligand>
    <ligandPart>
        <name>Fe</name>
        <dbReference type="ChEBI" id="CHEBI:18248"/>
    </ligandPart>
</feature>
<evidence type="ECO:0000256" key="7">
    <source>
        <dbReference type="ARBA" id="ARBA00023004"/>
    </source>
</evidence>
<keyword evidence="6" id="KW-0560">Oxidoreductase</keyword>
<evidence type="ECO:0000256" key="1">
    <source>
        <dbReference type="ARBA" id="ARBA00001971"/>
    </source>
</evidence>
<dbReference type="OrthoDB" id="1844152at2759"/>
<dbReference type="PANTHER" id="PTHR46206">
    <property type="entry name" value="CYTOCHROME P450"/>
    <property type="match status" value="1"/>
</dbReference>
<gene>
    <name evidence="12" type="ORF">FNYG_10577</name>
</gene>
<sequence>MSTYIDSILQNPQYAVLSAISLIAILIVNFSFLTQDEKYPFLLPKKPLELTDRRVVKEFLANSKSLLANSRTVYKDQPYRAYTELGKLLVIPPSWVEALKSNRQLDFLLPTKDDAHQYIPGFDPFGFDPKMPTVINKYITKALTRVTGPVSEESALAIRDCLTDSKEWHGVKPQEDLIRIVSRVSSRIFMGEELCRDEEWNRVSSEYTLMSFGYSHILRTYPRWLRPYIHWFLPQCRAIRAKLNEARQCLKPHIDRRNAIKQKALAEGKPCPFDDSLEWFEKEYEKHDPVKEQISVSIVAYHTTSDLLAETLLNLCQHPELFKELREEIITVLTAEGGLTKGAMYNLKLMDSVVKESQRLRPILLGAFRRTATADITLPNGDILKKGEKIIGNMSHMWDSDTYENALQFDPYRFVKMRQTGDDKKAHLVSTSVDHLGFGHGFHACPGRFFAANEIKILLCHLLLKYDWKLPEGFNPRPYFLGFKLLGDFSSDLLVRRRTEELDIDSLSSS</sequence>
<comment type="caution">
    <text evidence="12">The sequence shown here is derived from an EMBL/GenBank/DDBJ whole genome shotgun (WGS) entry which is preliminary data.</text>
</comment>
<dbReference type="PRINTS" id="PR00465">
    <property type="entry name" value="EP450IV"/>
</dbReference>
<organism evidence="12 13">
    <name type="scientific">Gibberella nygamai</name>
    <name type="common">Bean root rot disease fungus</name>
    <name type="synonym">Fusarium nygamai</name>
    <dbReference type="NCBI Taxonomy" id="42673"/>
    <lineage>
        <taxon>Eukaryota</taxon>
        <taxon>Fungi</taxon>
        <taxon>Dikarya</taxon>
        <taxon>Ascomycota</taxon>
        <taxon>Pezizomycotina</taxon>
        <taxon>Sordariomycetes</taxon>
        <taxon>Hypocreomycetidae</taxon>
        <taxon>Hypocreales</taxon>
        <taxon>Nectriaceae</taxon>
        <taxon>Fusarium</taxon>
        <taxon>Fusarium fujikuroi species complex</taxon>
    </lineage>
</organism>
<dbReference type="CDD" id="cd11041">
    <property type="entry name" value="CYP503A1-like"/>
    <property type="match status" value="1"/>
</dbReference>
<dbReference type="GO" id="GO:0004497">
    <property type="term" value="F:monooxygenase activity"/>
    <property type="evidence" value="ECO:0007669"/>
    <property type="project" value="UniProtKB-KW"/>
</dbReference>
<dbReference type="STRING" id="42673.A0A2K0W161"/>
<dbReference type="InterPro" id="IPR036396">
    <property type="entry name" value="Cyt_P450_sf"/>
</dbReference>
<evidence type="ECO:0000256" key="9">
    <source>
        <dbReference type="ARBA" id="ARBA00037909"/>
    </source>
</evidence>
<evidence type="ECO:0000256" key="10">
    <source>
        <dbReference type="PIRSR" id="PIRSR602403-1"/>
    </source>
</evidence>
<evidence type="ECO:0000313" key="12">
    <source>
        <dbReference type="EMBL" id="PNP76019.1"/>
    </source>
</evidence>
<dbReference type="PANTHER" id="PTHR46206:SF2">
    <property type="entry name" value="CYTOCHROME P450 MONOOXYGENASE AUSG-RELATED"/>
    <property type="match status" value="1"/>
</dbReference>
<keyword evidence="13" id="KW-1185">Reference proteome</keyword>
<dbReference type="Pfam" id="PF00067">
    <property type="entry name" value="p450"/>
    <property type="match status" value="1"/>
</dbReference>